<dbReference type="PROSITE" id="PS50082">
    <property type="entry name" value="WD_REPEATS_2"/>
    <property type="match status" value="3"/>
</dbReference>
<feature type="domain" description="Histone-binding protein RBBP4-like N-terminal" evidence="5">
    <location>
        <begin position="94"/>
        <end position="161"/>
    </location>
</feature>
<dbReference type="InterPro" id="IPR001680">
    <property type="entry name" value="WD40_rpt"/>
</dbReference>
<dbReference type="Proteomes" id="UP001211907">
    <property type="component" value="Unassembled WGS sequence"/>
</dbReference>
<dbReference type="InterPro" id="IPR036322">
    <property type="entry name" value="WD40_repeat_dom_sf"/>
</dbReference>
<keyword evidence="7" id="KW-1185">Reference proteome</keyword>
<feature type="compositionally biased region" description="Acidic residues" evidence="4">
    <location>
        <begin position="168"/>
        <end position="185"/>
    </location>
</feature>
<feature type="repeat" description="WD" evidence="3">
    <location>
        <begin position="331"/>
        <end position="373"/>
    </location>
</feature>
<dbReference type="GO" id="GO:0005730">
    <property type="term" value="C:nucleolus"/>
    <property type="evidence" value="ECO:0007669"/>
    <property type="project" value="TreeGrafter"/>
</dbReference>
<dbReference type="PANTHER" id="PTHR45903:SF1">
    <property type="entry name" value="GLUTAMATE-RICH WD REPEAT-CONTAINING PROTEIN 1"/>
    <property type="match status" value="1"/>
</dbReference>
<feature type="compositionally biased region" description="Basic and acidic residues" evidence="4">
    <location>
        <begin position="1"/>
        <end position="13"/>
    </location>
</feature>
<dbReference type="InterPro" id="IPR015943">
    <property type="entry name" value="WD40/YVTN_repeat-like_dom_sf"/>
</dbReference>
<sequence>MKRQAEAERHKEDIDADMGSDDEGMGEFEDNWIDDVEHDSEDGDVVVDAGDEELDGDGDDDGIGVDADGDGADGVAADADVKVFLPGDALQDGEVLVADNSAYEMLHQMHVEWPCLSFDILRDQLGQLRKHFPMAAYIVAGSQAEKQKDNKLYVMKMSDLHRTKHDDDDGMNDDSDSDDDDNLDEDPILEFKTVPHHGGVNRVRAMQHPESHIVASWSEYGKVHIWDLTTVVASLDTPGVVSNVSKPIYTVDRHNKVEGLLTGDINGKIYHTSLHSNSSFQTDGQAFTGHRSSIEDLQWSPAEESVFASCSADGTIRVWDVRTRNKAQLSWQAHNTDVNVISWNRLTDRLLASGSDSGEFSVWDFRTISTNMHQKQQPQATAAAAASFNWHRKPITSIEWHPAESSVLAVSGDDDQITLWDLALERDAEEEPMMANVAAATRNDGNGGKVEVPPQLLFIHQGQESVKEIHWHPQCPGVLVSTALNG</sequence>
<feature type="non-terminal residue" evidence="6">
    <location>
        <position position="486"/>
    </location>
</feature>
<proteinExistence type="predicted"/>
<evidence type="ECO:0000256" key="2">
    <source>
        <dbReference type="ARBA" id="ARBA00022737"/>
    </source>
</evidence>
<name>A0AAD5SQD1_9FUNG</name>
<reference evidence="6" key="1">
    <citation type="submission" date="2020-05" db="EMBL/GenBank/DDBJ databases">
        <title>Phylogenomic resolution of chytrid fungi.</title>
        <authorList>
            <person name="Stajich J.E."/>
            <person name="Amses K."/>
            <person name="Simmons R."/>
            <person name="Seto K."/>
            <person name="Myers J."/>
            <person name="Bonds A."/>
            <person name="Quandt C.A."/>
            <person name="Barry K."/>
            <person name="Liu P."/>
            <person name="Grigoriev I."/>
            <person name="Longcore J.E."/>
            <person name="James T.Y."/>
        </authorList>
    </citation>
    <scope>NUCLEOTIDE SEQUENCE</scope>
    <source>
        <strain evidence="6">JEL0513</strain>
    </source>
</reference>
<evidence type="ECO:0000313" key="6">
    <source>
        <dbReference type="EMBL" id="KAJ3093614.1"/>
    </source>
</evidence>
<dbReference type="AlphaFoldDB" id="A0AAD5SQD1"/>
<protein>
    <submittedName>
        <fullName evidence="6">Ribosome biosynthesis protein rrb1</fullName>
    </submittedName>
</protein>
<evidence type="ECO:0000313" key="7">
    <source>
        <dbReference type="Proteomes" id="UP001211907"/>
    </source>
</evidence>
<dbReference type="InterPro" id="IPR022052">
    <property type="entry name" value="Histone-bd_RBBP4-like_N"/>
</dbReference>
<dbReference type="GO" id="GO:0042254">
    <property type="term" value="P:ribosome biogenesis"/>
    <property type="evidence" value="ECO:0007669"/>
    <property type="project" value="TreeGrafter"/>
</dbReference>
<dbReference type="Gene3D" id="2.130.10.10">
    <property type="entry name" value="YVTN repeat-like/Quinoprotein amine dehydrogenase"/>
    <property type="match status" value="1"/>
</dbReference>
<feature type="repeat" description="WD" evidence="3">
    <location>
        <begin position="388"/>
        <end position="422"/>
    </location>
</feature>
<evidence type="ECO:0000256" key="3">
    <source>
        <dbReference type="PROSITE-ProRule" id="PRU00221"/>
    </source>
</evidence>
<feature type="repeat" description="WD" evidence="3">
    <location>
        <begin position="287"/>
        <end position="329"/>
    </location>
</feature>
<keyword evidence="1 3" id="KW-0853">WD repeat</keyword>
<accession>A0AAD5SQD1</accession>
<dbReference type="SMART" id="SM00320">
    <property type="entry name" value="WD40"/>
    <property type="match status" value="4"/>
</dbReference>
<feature type="region of interest" description="Disordered" evidence="4">
    <location>
        <begin position="1"/>
        <end position="71"/>
    </location>
</feature>
<comment type="caution">
    <text evidence="6">The sequence shown here is derived from an EMBL/GenBank/DDBJ whole genome shotgun (WGS) entry which is preliminary data.</text>
</comment>
<dbReference type="EMBL" id="JADGJH010003022">
    <property type="protein sequence ID" value="KAJ3093614.1"/>
    <property type="molecule type" value="Genomic_DNA"/>
</dbReference>
<evidence type="ECO:0000259" key="5">
    <source>
        <dbReference type="Pfam" id="PF12265"/>
    </source>
</evidence>
<organism evidence="6 7">
    <name type="scientific">Physocladia obscura</name>
    <dbReference type="NCBI Taxonomy" id="109957"/>
    <lineage>
        <taxon>Eukaryota</taxon>
        <taxon>Fungi</taxon>
        <taxon>Fungi incertae sedis</taxon>
        <taxon>Chytridiomycota</taxon>
        <taxon>Chytridiomycota incertae sedis</taxon>
        <taxon>Chytridiomycetes</taxon>
        <taxon>Chytridiales</taxon>
        <taxon>Chytriomycetaceae</taxon>
        <taxon>Physocladia</taxon>
    </lineage>
</organism>
<gene>
    <name evidence="6" type="primary">RRB1</name>
    <name evidence="6" type="ORF">HK100_006528</name>
</gene>
<dbReference type="PANTHER" id="PTHR45903">
    <property type="entry name" value="GLUTAMATE-RICH WD REPEAT-CONTAINING PROTEIN 1"/>
    <property type="match status" value="1"/>
</dbReference>
<feature type="region of interest" description="Disordered" evidence="4">
    <location>
        <begin position="163"/>
        <end position="185"/>
    </location>
</feature>
<feature type="compositionally biased region" description="Acidic residues" evidence="4">
    <location>
        <begin position="14"/>
        <end position="71"/>
    </location>
</feature>
<evidence type="ECO:0000256" key="1">
    <source>
        <dbReference type="ARBA" id="ARBA00022574"/>
    </source>
</evidence>
<dbReference type="Pfam" id="PF00400">
    <property type="entry name" value="WD40"/>
    <property type="match status" value="3"/>
</dbReference>
<dbReference type="SUPFAM" id="SSF50978">
    <property type="entry name" value="WD40 repeat-like"/>
    <property type="match status" value="1"/>
</dbReference>
<dbReference type="InterPro" id="IPR051972">
    <property type="entry name" value="Glutamate-rich_WD_repeat"/>
</dbReference>
<evidence type="ECO:0000256" key="4">
    <source>
        <dbReference type="SAM" id="MobiDB-lite"/>
    </source>
</evidence>
<keyword evidence="2" id="KW-0677">Repeat</keyword>
<dbReference type="Pfam" id="PF12265">
    <property type="entry name" value="CAF1C_H4-bd"/>
    <property type="match status" value="1"/>
</dbReference>
<dbReference type="PROSITE" id="PS50294">
    <property type="entry name" value="WD_REPEATS_REGION"/>
    <property type="match status" value="2"/>
</dbReference>